<evidence type="ECO:0008006" key="4">
    <source>
        <dbReference type="Google" id="ProtNLM"/>
    </source>
</evidence>
<dbReference type="EMBL" id="CAJZAG010000012">
    <property type="protein sequence ID" value="CAG9183817.1"/>
    <property type="molecule type" value="Genomic_DNA"/>
</dbReference>
<keyword evidence="1" id="KW-0812">Transmembrane</keyword>
<name>A0ABM8XU20_9BURK</name>
<dbReference type="RefSeq" id="WP_223994028.1">
    <property type="nucleotide sequence ID" value="NZ_CAJZAG010000012.1"/>
</dbReference>
<keyword evidence="1" id="KW-1133">Transmembrane helix</keyword>
<keyword evidence="1" id="KW-0472">Membrane</keyword>
<protein>
    <recommendedName>
        <fullName evidence="4">DUF3592 domain-containing protein</fullName>
    </recommendedName>
</protein>
<keyword evidence="3" id="KW-1185">Reference proteome</keyword>
<accession>A0ABM8XU20</accession>
<evidence type="ECO:0000256" key="1">
    <source>
        <dbReference type="SAM" id="Phobius"/>
    </source>
</evidence>
<sequence>MIGIAIRGLLFWALFQGLGYSMRYPHVDALVPGSCLPVTQRAEAMGSGCLYRDVTATGSVATRSYDVQMPEGQVLVVEKMPALLGKQSPGEATLQTYGLFALMLLIAAADILPWLLRGLRGASRAQAT</sequence>
<feature type="transmembrane region" description="Helical" evidence="1">
    <location>
        <begin position="97"/>
        <end position="116"/>
    </location>
</feature>
<organism evidence="2 3">
    <name type="scientific">Cupriavidus pampae</name>
    <dbReference type="NCBI Taxonomy" id="659251"/>
    <lineage>
        <taxon>Bacteria</taxon>
        <taxon>Pseudomonadati</taxon>
        <taxon>Pseudomonadota</taxon>
        <taxon>Betaproteobacteria</taxon>
        <taxon>Burkholderiales</taxon>
        <taxon>Burkholderiaceae</taxon>
        <taxon>Cupriavidus</taxon>
    </lineage>
</organism>
<evidence type="ECO:0000313" key="3">
    <source>
        <dbReference type="Proteomes" id="UP000706525"/>
    </source>
</evidence>
<dbReference type="Proteomes" id="UP000706525">
    <property type="component" value="Unassembled WGS sequence"/>
</dbReference>
<proteinExistence type="predicted"/>
<gene>
    <name evidence="2" type="ORF">LMG32289_05430</name>
</gene>
<evidence type="ECO:0000313" key="2">
    <source>
        <dbReference type="EMBL" id="CAG9183817.1"/>
    </source>
</evidence>
<reference evidence="2 3" key="1">
    <citation type="submission" date="2021-08" db="EMBL/GenBank/DDBJ databases">
        <authorList>
            <person name="Peeters C."/>
        </authorList>
    </citation>
    <scope>NUCLEOTIDE SEQUENCE [LARGE SCALE GENOMIC DNA]</scope>
    <source>
        <strain evidence="2 3">LMG 32289</strain>
    </source>
</reference>
<comment type="caution">
    <text evidence="2">The sequence shown here is derived from an EMBL/GenBank/DDBJ whole genome shotgun (WGS) entry which is preliminary data.</text>
</comment>